<dbReference type="EMBL" id="KN832027">
    <property type="protein sequence ID" value="KIN97526.1"/>
    <property type="molecule type" value="Genomic_DNA"/>
</dbReference>
<gene>
    <name evidence="1" type="ORF">M404DRAFT_970521</name>
</gene>
<accession>A0A0C3JIU6</accession>
<evidence type="ECO:0008006" key="3">
    <source>
        <dbReference type="Google" id="ProtNLM"/>
    </source>
</evidence>
<dbReference type="InParanoid" id="A0A0C3JIU6"/>
<feature type="non-terminal residue" evidence="1">
    <location>
        <position position="62"/>
    </location>
</feature>
<dbReference type="HOGENOM" id="CLU_2929104_0_0_1"/>
<proteinExistence type="predicted"/>
<name>A0A0C3JIU6_PISTI</name>
<dbReference type="AlphaFoldDB" id="A0A0C3JIU6"/>
<dbReference type="OrthoDB" id="2690769at2759"/>
<sequence length="62" mass="6947">MELAAPVGEVDEGAKRADWTAEETTALIKYLHVHRSECADAGNFRQVTYVNAAEHIRPLHRT</sequence>
<keyword evidence="2" id="KW-1185">Reference proteome</keyword>
<evidence type="ECO:0000313" key="2">
    <source>
        <dbReference type="Proteomes" id="UP000054217"/>
    </source>
</evidence>
<dbReference type="Proteomes" id="UP000054217">
    <property type="component" value="Unassembled WGS sequence"/>
</dbReference>
<organism evidence="1 2">
    <name type="scientific">Pisolithus tinctorius Marx 270</name>
    <dbReference type="NCBI Taxonomy" id="870435"/>
    <lineage>
        <taxon>Eukaryota</taxon>
        <taxon>Fungi</taxon>
        <taxon>Dikarya</taxon>
        <taxon>Basidiomycota</taxon>
        <taxon>Agaricomycotina</taxon>
        <taxon>Agaricomycetes</taxon>
        <taxon>Agaricomycetidae</taxon>
        <taxon>Boletales</taxon>
        <taxon>Sclerodermatineae</taxon>
        <taxon>Pisolithaceae</taxon>
        <taxon>Pisolithus</taxon>
    </lineage>
</organism>
<reference evidence="2" key="2">
    <citation type="submission" date="2015-01" db="EMBL/GenBank/DDBJ databases">
        <title>Evolutionary Origins and Diversification of the Mycorrhizal Mutualists.</title>
        <authorList>
            <consortium name="DOE Joint Genome Institute"/>
            <consortium name="Mycorrhizal Genomics Consortium"/>
            <person name="Kohler A."/>
            <person name="Kuo A."/>
            <person name="Nagy L.G."/>
            <person name="Floudas D."/>
            <person name="Copeland A."/>
            <person name="Barry K.W."/>
            <person name="Cichocki N."/>
            <person name="Veneault-Fourrey C."/>
            <person name="LaButti K."/>
            <person name="Lindquist E.A."/>
            <person name="Lipzen A."/>
            <person name="Lundell T."/>
            <person name="Morin E."/>
            <person name="Murat C."/>
            <person name="Riley R."/>
            <person name="Ohm R."/>
            <person name="Sun H."/>
            <person name="Tunlid A."/>
            <person name="Henrissat B."/>
            <person name="Grigoriev I.V."/>
            <person name="Hibbett D.S."/>
            <person name="Martin F."/>
        </authorList>
    </citation>
    <scope>NUCLEOTIDE SEQUENCE [LARGE SCALE GENOMIC DNA]</scope>
    <source>
        <strain evidence="2">Marx 270</strain>
    </source>
</reference>
<protein>
    <recommendedName>
        <fullName evidence="3">Myb-like domain-containing protein</fullName>
    </recommendedName>
</protein>
<reference evidence="1 2" key="1">
    <citation type="submission" date="2014-04" db="EMBL/GenBank/DDBJ databases">
        <authorList>
            <consortium name="DOE Joint Genome Institute"/>
            <person name="Kuo A."/>
            <person name="Kohler A."/>
            <person name="Costa M.D."/>
            <person name="Nagy L.G."/>
            <person name="Floudas D."/>
            <person name="Copeland A."/>
            <person name="Barry K.W."/>
            <person name="Cichocki N."/>
            <person name="Veneault-Fourrey C."/>
            <person name="LaButti K."/>
            <person name="Lindquist E.A."/>
            <person name="Lipzen A."/>
            <person name="Lundell T."/>
            <person name="Morin E."/>
            <person name="Murat C."/>
            <person name="Sun H."/>
            <person name="Tunlid A."/>
            <person name="Henrissat B."/>
            <person name="Grigoriev I.V."/>
            <person name="Hibbett D.S."/>
            <person name="Martin F."/>
            <person name="Nordberg H.P."/>
            <person name="Cantor M.N."/>
            <person name="Hua S.X."/>
        </authorList>
    </citation>
    <scope>NUCLEOTIDE SEQUENCE [LARGE SCALE GENOMIC DNA]</scope>
    <source>
        <strain evidence="1 2">Marx 270</strain>
    </source>
</reference>
<evidence type="ECO:0000313" key="1">
    <source>
        <dbReference type="EMBL" id="KIN97526.1"/>
    </source>
</evidence>